<comment type="caution">
    <text evidence="2">The sequence shown here is derived from an EMBL/GenBank/DDBJ whole genome shotgun (WGS) entry which is preliminary data.</text>
</comment>
<dbReference type="RefSeq" id="WP_009162005.1">
    <property type="nucleotide sequence ID" value="NZ_KB290980.1"/>
</dbReference>
<dbReference type="OrthoDB" id="1066099at2"/>
<feature type="signal peptide" evidence="1">
    <location>
        <begin position="1"/>
        <end position="18"/>
    </location>
</feature>
<dbReference type="Pfam" id="PF13306">
    <property type="entry name" value="LRR_5"/>
    <property type="match status" value="2"/>
</dbReference>
<sequence length="635" mass="69239">MKKIVLSFTVLAFITANAQTNFKVGDITYKVKNATQVEINKYEGKAATVAIPATVEHEGVSYDVKSIGAEAFEWTNVENVTIPASVDSIKELAFYYTKLKSVTFSEGLKYIGNRAFGACKMTKLDIPGSVEVIDDNAFFTAGELLEITFHEGLKKIGNAAFYHSPKLTKLVFPNSLEHIGRTAFHQCAAVETIQFPANLLYIGDGAFGRCKKLTAVSLPSTVTYIGDEAFMKCGLLTSFTIPKNTETLGFSFIAMTSVQTLSVEPGSKHFHIVDGAVYDTKNKMLYVIPMKGTTTFKVKEGCIGINGGAAWGSELQSITFPKSLIAIGKYAFESTALTNIDLPESLTFIDEQAFADTKLKNVIVPENVIYMADGVFAQCKDLVSATLPSSIVAVYNHAFAYSSQLATLTCLGSKAPTIKSYGDEYDSPFYKIKAKAVLNVPKGCSHDYKIHGWGAYFTIKEMTNGVLIPKNTDPADGSTVSGRQPLKFTINFDEPVTVVKANPNVTLRRDNVLFANSFTPDQSWVTVLSSDKKSLTLWASDYDSFTQDYKFEDDHAYFIVIPSGVVKNAAGDLNERIVIKLLGATLADVKAPTTETGSKTVVARYNIQGQKINAPQPGINIVKYSDGTTQKILVK</sequence>
<accession>L1NGA9</accession>
<dbReference type="Proteomes" id="UP000010433">
    <property type="component" value="Unassembled WGS sequence"/>
</dbReference>
<dbReference type="STRING" id="1127699.HMPREF9151_00795"/>
<organism evidence="2 3">
    <name type="scientific">Hoylesella saccharolytica F0055</name>
    <dbReference type="NCBI Taxonomy" id="1127699"/>
    <lineage>
        <taxon>Bacteria</taxon>
        <taxon>Pseudomonadati</taxon>
        <taxon>Bacteroidota</taxon>
        <taxon>Bacteroidia</taxon>
        <taxon>Bacteroidales</taxon>
        <taxon>Prevotellaceae</taxon>
        <taxon>Hoylesella</taxon>
    </lineage>
</organism>
<dbReference type="PANTHER" id="PTHR45661">
    <property type="entry name" value="SURFACE ANTIGEN"/>
    <property type="match status" value="1"/>
</dbReference>
<evidence type="ECO:0008006" key="4">
    <source>
        <dbReference type="Google" id="ProtNLM"/>
    </source>
</evidence>
<reference evidence="2 3" key="1">
    <citation type="submission" date="2012-05" db="EMBL/GenBank/DDBJ databases">
        <authorList>
            <person name="Weinstock G."/>
            <person name="Sodergren E."/>
            <person name="Lobos E.A."/>
            <person name="Fulton L."/>
            <person name="Fulton R."/>
            <person name="Courtney L."/>
            <person name="Fronick C."/>
            <person name="O'Laughlin M."/>
            <person name="Godfrey J."/>
            <person name="Wilson R.M."/>
            <person name="Miner T."/>
            <person name="Farmer C."/>
            <person name="Delehaunty K."/>
            <person name="Cordes M."/>
            <person name="Minx P."/>
            <person name="Tomlinson C."/>
            <person name="Chen J."/>
            <person name="Wollam A."/>
            <person name="Pepin K.H."/>
            <person name="Bhonagiri V."/>
            <person name="Zhang X."/>
            <person name="Suruliraj S."/>
            <person name="Warren W."/>
            <person name="Mitreva M."/>
            <person name="Mardis E.R."/>
            <person name="Wilson R.K."/>
        </authorList>
    </citation>
    <scope>NUCLEOTIDE SEQUENCE [LARGE SCALE GENOMIC DNA]</scope>
    <source>
        <strain evidence="2 3">F0055</strain>
    </source>
</reference>
<dbReference type="InterPro" id="IPR026906">
    <property type="entry name" value="LRR_5"/>
</dbReference>
<dbReference type="SUPFAM" id="SSF52058">
    <property type="entry name" value="L domain-like"/>
    <property type="match status" value="1"/>
</dbReference>
<dbReference type="HOGENOM" id="CLU_430745_0_0_10"/>
<dbReference type="PATRIC" id="fig|1127699.3.peg.734"/>
<dbReference type="EMBL" id="AMEP01000055">
    <property type="protein sequence ID" value="EKY02351.1"/>
    <property type="molecule type" value="Genomic_DNA"/>
</dbReference>
<dbReference type="InterPro" id="IPR032675">
    <property type="entry name" value="LRR_dom_sf"/>
</dbReference>
<dbReference type="Gene3D" id="3.80.10.10">
    <property type="entry name" value="Ribonuclease Inhibitor"/>
    <property type="match status" value="2"/>
</dbReference>
<keyword evidence="3" id="KW-1185">Reference proteome</keyword>
<protein>
    <recommendedName>
        <fullName evidence="4">Leucine Rich repeat-containing domain protein</fullName>
    </recommendedName>
</protein>
<evidence type="ECO:0000256" key="1">
    <source>
        <dbReference type="SAM" id="SignalP"/>
    </source>
</evidence>
<feature type="chain" id="PRO_5003954582" description="Leucine Rich repeat-containing domain protein" evidence="1">
    <location>
        <begin position="19"/>
        <end position="635"/>
    </location>
</feature>
<gene>
    <name evidence="2" type="ORF">HMPREF9151_00795</name>
</gene>
<name>L1NGA9_9BACT</name>
<keyword evidence="1" id="KW-0732">Signal</keyword>
<dbReference type="InterPro" id="IPR053139">
    <property type="entry name" value="Surface_bspA-like"/>
</dbReference>
<evidence type="ECO:0000313" key="2">
    <source>
        <dbReference type="EMBL" id="EKY02351.1"/>
    </source>
</evidence>
<evidence type="ECO:0000313" key="3">
    <source>
        <dbReference type="Proteomes" id="UP000010433"/>
    </source>
</evidence>
<proteinExistence type="predicted"/>
<dbReference type="AlphaFoldDB" id="L1NGA9"/>
<dbReference type="PANTHER" id="PTHR45661:SF3">
    <property type="entry name" value="IG-LIKE DOMAIN-CONTAINING PROTEIN"/>
    <property type="match status" value="1"/>
</dbReference>